<feature type="domain" description="TonB-dependent receptor plug" evidence="14">
    <location>
        <begin position="53"/>
        <end position="160"/>
    </location>
</feature>
<evidence type="ECO:0008006" key="17">
    <source>
        <dbReference type="Google" id="ProtNLM"/>
    </source>
</evidence>
<evidence type="ECO:0000256" key="5">
    <source>
        <dbReference type="ARBA" id="ARBA00022729"/>
    </source>
</evidence>
<feature type="chain" id="PRO_5045748081" description="TonB-dependent receptor" evidence="12">
    <location>
        <begin position="25"/>
        <end position="674"/>
    </location>
</feature>
<keyword evidence="6 11" id="KW-0798">TonB box</keyword>
<name>A0ABM6TBG4_9CAUL</name>
<keyword evidence="9 10" id="KW-0998">Cell outer membrane</keyword>
<dbReference type="EMBL" id="CP027850">
    <property type="protein sequence ID" value="AVQ00450.1"/>
    <property type="molecule type" value="Genomic_DNA"/>
</dbReference>
<dbReference type="RefSeq" id="WP_106907001.1">
    <property type="nucleotide sequence ID" value="NZ_CP027850.1"/>
</dbReference>
<dbReference type="Pfam" id="PF00593">
    <property type="entry name" value="TonB_dep_Rec_b-barrel"/>
    <property type="match status" value="1"/>
</dbReference>
<evidence type="ECO:0000256" key="1">
    <source>
        <dbReference type="ARBA" id="ARBA00004571"/>
    </source>
</evidence>
<evidence type="ECO:0000256" key="10">
    <source>
        <dbReference type="PROSITE-ProRule" id="PRU01360"/>
    </source>
</evidence>
<protein>
    <recommendedName>
        <fullName evidence="17">TonB-dependent receptor</fullName>
    </recommendedName>
</protein>
<evidence type="ECO:0000313" key="16">
    <source>
        <dbReference type="Proteomes" id="UP000240527"/>
    </source>
</evidence>
<dbReference type="Proteomes" id="UP000240527">
    <property type="component" value="Chromosome"/>
</dbReference>
<feature type="signal peptide" evidence="12">
    <location>
        <begin position="1"/>
        <end position="24"/>
    </location>
</feature>
<evidence type="ECO:0000256" key="2">
    <source>
        <dbReference type="ARBA" id="ARBA00022448"/>
    </source>
</evidence>
<comment type="subcellular location">
    <subcellularLocation>
        <location evidence="1 10">Cell outer membrane</location>
        <topology evidence="1 10">Multi-pass membrane protein</topology>
    </subcellularLocation>
</comment>
<evidence type="ECO:0000259" key="14">
    <source>
        <dbReference type="Pfam" id="PF07715"/>
    </source>
</evidence>
<dbReference type="CDD" id="cd01347">
    <property type="entry name" value="ligand_gated_channel"/>
    <property type="match status" value="1"/>
</dbReference>
<accession>A0ABM6TBG4</accession>
<dbReference type="Gene3D" id="2.170.130.10">
    <property type="entry name" value="TonB-dependent receptor, plug domain"/>
    <property type="match status" value="1"/>
</dbReference>
<dbReference type="PANTHER" id="PTHR30069">
    <property type="entry name" value="TONB-DEPENDENT OUTER MEMBRANE RECEPTOR"/>
    <property type="match status" value="1"/>
</dbReference>
<keyword evidence="5 12" id="KW-0732">Signal</keyword>
<evidence type="ECO:0000256" key="3">
    <source>
        <dbReference type="ARBA" id="ARBA00022452"/>
    </source>
</evidence>
<evidence type="ECO:0000256" key="11">
    <source>
        <dbReference type="RuleBase" id="RU003357"/>
    </source>
</evidence>
<keyword evidence="3 10" id="KW-1134">Transmembrane beta strand</keyword>
<gene>
    <name evidence="15" type="ORF">B7G68_00360</name>
</gene>
<evidence type="ECO:0000256" key="4">
    <source>
        <dbReference type="ARBA" id="ARBA00022692"/>
    </source>
</evidence>
<dbReference type="PROSITE" id="PS52016">
    <property type="entry name" value="TONB_DEPENDENT_REC_3"/>
    <property type="match status" value="1"/>
</dbReference>
<dbReference type="InterPro" id="IPR012910">
    <property type="entry name" value="Plug_dom"/>
</dbReference>
<dbReference type="Gene3D" id="2.40.170.20">
    <property type="entry name" value="TonB-dependent receptor, beta-barrel domain"/>
    <property type="match status" value="1"/>
</dbReference>
<keyword evidence="7 10" id="KW-0472">Membrane</keyword>
<dbReference type="InterPro" id="IPR037066">
    <property type="entry name" value="Plug_dom_sf"/>
</dbReference>
<keyword evidence="2 10" id="KW-0813">Transport</keyword>
<feature type="domain" description="TonB-dependent receptor-like beta-barrel" evidence="13">
    <location>
        <begin position="246"/>
        <end position="646"/>
    </location>
</feature>
<proteinExistence type="inferred from homology"/>
<dbReference type="PANTHER" id="PTHR30069:SF29">
    <property type="entry name" value="HEMOGLOBIN AND HEMOGLOBIN-HAPTOGLOBIN-BINDING PROTEIN 1-RELATED"/>
    <property type="match status" value="1"/>
</dbReference>
<evidence type="ECO:0000259" key="13">
    <source>
        <dbReference type="Pfam" id="PF00593"/>
    </source>
</evidence>
<comment type="similarity">
    <text evidence="10 11">Belongs to the TonB-dependent receptor family.</text>
</comment>
<evidence type="ECO:0000256" key="8">
    <source>
        <dbReference type="ARBA" id="ARBA00023170"/>
    </source>
</evidence>
<evidence type="ECO:0000256" key="12">
    <source>
        <dbReference type="SAM" id="SignalP"/>
    </source>
</evidence>
<evidence type="ECO:0000313" key="15">
    <source>
        <dbReference type="EMBL" id="AVQ00450.1"/>
    </source>
</evidence>
<dbReference type="Pfam" id="PF07715">
    <property type="entry name" value="Plug"/>
    <property type="match status" value="1"/>
</dbReference>
<reference evidence="15 16" key="1">
    <citation type="journal article" date="2015" name="Biotechnol. Bioeng.">
        <title>Genome sequence and phenotypic characterization of Caulobacter segnis.</title>
        <authorList>
            <person name="Patel S."/>
            <person name="Fletcher B."/>
            <person name="Scott D.C."/>
            <person name="Ely B."/>
        </authorList>
    </citation>
    <scope>NUCLEOTIDE SEQUENCE [LARGE SCALE GENOMIC DNA]</scope>
    <source>
        <strain evidence="15 16">TK0059</strain>
    </source>
</reference>
<evidence type="ECO:0000256" key="9">
    <source>
        <dbReference type="ARBA" id="ARBA00023237"/>
    </source>
</evidence>
<sequence>MKTTLFAGASVGLCLLAFAGAANAQSIDYGAMEQLFNEPVTTSATGSPQRSTEVPVDMTIISAADIKRSGANDLPTILSRVAGVDVLNFAAGQSDVGIRGYNQARSPRLLVLINGRQVYLDHFGYTDWASLPIQLSEIRQIEVVRGPNSAIFGFNAVSGVVNIITFNPKFDDTNVIELKAGTNSSTSVSVVKTLRLGERLSVRLSGGFDHEDEWKNTTRGTGAILASQIHNPSTARANIDAVAQLTDKATLRVEGSMSNGASTQVISTFAYAAHRVKTDSIKATLNADTKFGLLQAQAYHNGLDALTPGRRYLNDISVYSLEDLFKIGAAHTVRVGLEYRDNQLDTASYAGAKVSYTVLAPSAMWNWVVTPKLSVTAAVRLDKLSLKRTGTFPTGASQTNNGLWNRDITETSANLGAVYKVTDKDMVRATFARGVQAPTLLELGGLLIPPATPAPSGGLITGNPLLDPAIVTNYELAYDRNLPSLKAKVGVKVFAQKTQDVKGQFNASIVDIAPTASTWATFTYKNVSDSKMKGVELSASGKLDGGFHWSADTTYTDVKDTPFTTVSTIVLRKVNFAATSPKYRSNLAAGWANDKWAVDGYAHFVSKFSSYNGNVLEPVKGYTTVGGRVAYTIAKGTDIALNGQNLLNDRQSQAKGLTGLQAERRAMLSLTKTW</sequence>
<dbReference type="InterPro" id="IPR039426">
    <property type="entry name" value="TonB-dep_rcpt-like"/>
</dbReference>
<dbReference type="InterPro" id="IPR000531">
    <property type="entry name" value="Beta-barrel_TonB"/>
</dbReference>
<evidence type="ECO:0000256" key="6">
    <source>
        <dbReference type="ARBA" id="ARBA00023077"/>
    </source>
</evidence>
<keyword evidence="16" id="KW-1185">Reference proteome</keyword>
<dbReference type="SUPFAM" id="SSF56935">
    <property type="entry name" value="Porins"/>
    <property type="match status" value="1"/>
</dbReference>
<evidence type="ECO:0000256" key="7">
    <source>
        <dbReference type="ARBA" id="ARBA00023136"/>
    </source>
</evidence>
<keyword evidence="4 10" id="KW-0812">Transmembrane</keyword>
<dbReference type="InterPro" id="IPR036942">
    <property type="entry name" value="Beta-barrel_TonB_sf"/>
</dbReference>
<organism evidence="15 16">
    <name type="scientific">Caulobacter segnis</name>
    <dbReference type="NCBI Taxonomy" id="88688"/>
    <lineage>
        <taxon>Bacteria</taxon>
        <taxon>Pseudomonadati</taxon>
        <taxon>Pseudomonadota</taxon>
        <taxon>Alphaproteobacteria</taxon>
        <taxon>Caulobacterales</taxon>
        <taxon>Caulobacteraceae</taxon>
        <taxon>Caulobacter</taxon>
    </lineage>
</organism>
<keyword evidence="8" id="KW-0675">Receptor</keyword>